<feature type="region of interest" description="Disordered" evidence="1">
    <location>
        <begin position="257"/>
        <end position="309"/>
    </location>
</feature>
<evidence type="ECO:0000313" key="2">
    <source>
        <dbReference type="EMBL" id="RKE94456.1"/>
    </source>
</evidence>
<gene>
    <name evidence="2" type="ORF">C8N30_3584</name>
</gene>
<feature type="region of interest" description="Disordered" evidence="1">
    <location>
        <begin position="426"/>
        <end position="572"/>
    </location>
</feature>
<comment type="caution">
    <text evidence="2">The sequence shown here is derived from an EMBL/GenBank/DDBJ whole genome shotgun (WGS) entry which is preliminary data.</text>
</comment>
<reference evidence="2 3" key="1">
    <citation type="submission" date="2018-09" db="EMBL/GenBank/DDBJ databases">
        <title>Genomic Encyclopedia of Archaeal and Bacterial Type Strains, Phase II (KMG-II): from individual species to whole genera.</title>
        <authorList>
            <person name="Goeker M."/>
        </authorList>
    </citation>
    <scope>NUCLEOTIDE SEQUENCE [LARGE SCALE GENOMIC DNA]</scope>
    <source>
        <strain evidence="2 3">DSM 11458</strain>
    </source>
</reference>
<sequence length="771" mass="83083">MINNNKILTVSYGTFSCTLEGFDDSFGTMKAIAEYFRDLSADDRYFGAEPIQPDAQMLARIAQREISRHVEAREDHGRIVLSAQNAPEKAAARVASDAVDDVADAIAEATVTKNATPSNPAAPDTAPAPTPAGSAPAAETALKRDVVRSIPQPVINVAPALTPRDIVPSLPDEEVEAFFADSKSTEQTNPEATSNEAIEEDIAQSRAKADSIADKLKRIRAVVSQQGEAAKAPATADYSEDEHAEAPAALAHSQKFVATEQEAATETAENTTDTVLASTRRDLEDALDADDATETEAQIDDGSYDDAADESEEDNIAAILSRLESEAETSSAAFDRLEQAEPAGDPDTASFDNDEDADDLDGNILAAMDRISAGTAVEDAADENLFEDEKHETPAAPVTPSLATAPVAPRTRVLKVKRATLEAAIKSGQLEEYDDTPEAAQADPAPLRKAPLAERSSLSDEAEEALARELAELEADMDAGDTPAPSRTDATFEALDETFADDDFEDEDDFEDDDVEDDDVEDDETADYDDEEDETTVAAPVARSRMSPPADEDFSRLMEESKHQMEEPEAATRRDAFAHLRAAVAAKKADEAVGVSDTEEDTGEAYRDDLANVVRPRRPVSTEGSRTGRPVEARPAPLKLVAEQRIDAGEVRSAVPVRPRRVAAIVPQPDQHTASNAEGFADFADEMGATKLPDLLEAAAAYLSFVEGRENFSRPQLITKVRQVEKENFTREDSLRSFGKLLREGKIEKMKGGRYQASEQIGFKPAKRAAG</sequence>
<dbReference type="STRING" id="1443111.Z949_884"/>
<dbReference type="AlphaFoldDB" id="A0A420DJN7"/>
<feature type="region of interest" description="Disordered" evidence="1">
    <location>
        <begin position="327"/>
        <end position="404"/>
    </location>
</feature>
<dbReference type="OrthoDB" id="7798282at2"/>
<feature type="region of interest" description="Disordered" evidence="1">
    <location>
        <begin position="225"/>
        <end position="245"/>
    </location>
</feature>
<feature type="compositionally biased region" description="Basic and acidic residues" evidence="1">
    <location>
        <begin position="553"/>
        <end position="572"/>
    </location>
</feature>
<feature type="region of interest" description="Disordered" evidence="1">
    <location>
        <begin position="585"/>
        <end position="636"/>
    </location>
</feature>
<dbReference type="RefSeq" id="WP_025061510.1">
    <property type="nucleotide sequence ID" value="NZ_RAQK01000002.1"/>
</dbReference>
<organism evidence="2 3">
    <name type="scientific">Sulfitobacter guttiformis</name>
    <dbReference type="NCBI Taxonomy" id="74349"/>
    <lineage>
        <taxon>Bacteria</taxon>
        <taxon>Pseudomonadati</taxon>
        <taxon>Pseudomonadota</taxon>
        <taxon>Alphaproteobacteria</taxon>
        <taxon>Rhodobacterales</taxon>
        <taxon>Roseobacteraceae</taxon>
        <taxon>Sulfitobacter</taxon>
    </lineage>
</organism>
<feature type="compositionally biased region" description="Low complexity" evidence="1">
    <location>
        <begin position="258"/>
        <end position="274"/>
    </location>
</feature>
<dbReference type="EMBL" id="RAQK01000002">
    <property type="protein sequence ID" value="RKE94456.1"/>
    <property type="molecule type" value="Genomic_DNA"/>
</dbReference>
<proteinExistence type="predicted"/>
<feature type="compositionally biased region" description="Acidic residues" evidence="1">
    <location>
        <begin position="352"/>
        <end position="361"/>
    </location>
</feature>
<accession>A0A420DJN7</accession>
<keyword evidence="3" id="KW-1185">Reference proteome</keyword>
<feature type="compositionally biased region" description="Acidic residues" evidence="1">
    <location>
        <begin position="285"/>
        <end position="309"/>
    </location>
</feature>
<evidence type="ECO:0000313" key="3">
    <source>
        <dbReference type="Proteomes" id="UP000284407"/>
    </source>
</evidence>
<evidence type="ECO:0000256" key="1">
    <source>
        <dbReference type="SAM" id="MobiDB-lite"/>
    </source>
</evidence>
<name>A0A420DJN7_9RHOB</name>
<dbReference type="PROSITE" id="PS51257">
    <property type="entry name" value="PROKAR_LIPOPROTEIN"/>
    <property type="match status" value="1"/>
</dbReference>
<evidence type="ECO:0008006" key="4">
    <source>
        <dbReference type="Google" id="ProtNLM"/>
    </source>
</evidence>
<feature type="region of interest" description="Disordered" evidence="1">
    <location>
        <begin position="110"/>
        <end position="140"/>
    </location>
</feature>
<feature type="compositionally biased region" description="Acidic residues" evidence="1">
    <location>
        <begin position="494"/>
        <end position="535"/>
    </location>
</feature>
<protein>
    <recommendedName>
        <fullName evidence="4">Lipoprotein</fullName>
    </recommendedName>
</protein>
<dbReference type="Proteomes" id="UP000284407">
    <property type="component" value="Unassembled WGS sequence"/>
</dbReference>